<gene>
    <name evidence="6" type="ORF">AAG747_01905</name>
</gene>
<dbReference type="SUPFAM" id="SSF55781">
    <property type="entry name" value="GAF domain-like"/>
    <property type="match status" value="1"/>
</dbReference>
<dbReference type="Gene3D" id="3.30.450.40">
    <property type="match status" value="1"/>
</dbReference>
<evidence type="ECO:0000313" key="7">
    <source>
        <dbReference type="Proteomes" id="UP001403385"/>
    </source>
</evidence>
<keyword evidence="3" id="KW-0804">Transcription</keyword>
<organism evidence="6 7">
    <name type="scientific">Rapidithrix thailandica</name>
    <dbReference type="NCBI Taxonomy" id="413964"/>
    <lineage>
        <taxon>Bacteria</taxon>
        <taxon>Pseudomonadati</taxon>
        <taxon>Bacteroidota</taxon>
        <taxon>Cytophagia</taxon>
        <taxon>Cytophagales</taxon>
        <taxon>Flammeovirgaceae</taxon>
        <taxon>Rapidithrix</taxon>
    </lineage>
</organism>
<evidence type="ECO:0000259" key="4">
    <source>
        <dbReference type="PROSITE" id="PS51077"/>
    </source>
</evidence>
<dbReference type="InterPro" id="IPR036388">
    <property type="entry name" value="WH-like_DNA-bd_sf"/>
</dbReference>
<feature type="domain" description="HTH iclR-type" evidence="4">
    <location>
        <begin position="2"/>
        <end position="65"/>
    </location>
</feature>
<dbReference type="RefSeq" id="WP_346819426.1">
    <property type="nucleotide sequence ID" value="NZ_JBDKWZ010000001.1"/>
</dbReference>
<proteinExistence type="predicted"/>
<keyword evidence="1" id="KW-0805">Transcription regulation</keyword>
<dbReference type="GO" id="GO:0003700">
    <property type="term" value="F:DNA-binding transcription factor activity"/>
    <property type="evidence" value="ECO:0007669"/>
    <property type="project" value="TreeGrafter"/>
</dbReference>
<dbReference type="InterPro" id="IPR050707">
    <property type="entry name" value="HTH_MetabolicPath_Reg"/>
</dbReference>
<reference evidence="6 7" key="1">
    <citation type="submission" date="2024-04" db="EMBL/GenBank/DDBJ databases">
        <title>Novel genus in family Flammeovirgaceae.</title>
        <authorList>
            <person name="Nguyen T.H."/>
            <person name="Vuong T.Q."/>
            <person name="Le H."/>
            <person name="Kim S.-G."/>
        </authorList>
    </citation>
    <scope>NUCLEOTIDE SEQUENCE [LARGE SCALE GENOMIC DNA]</scope>
    <source>
        <strain evidence="6 7">JCM 23209</strain>
    </source>
</reference>
<dbReference type="InterPro" id="IPR036390">
    <property type="entry name" value="WH_DNA-bd_sf"/>
</dbReference>
<evidence type="ECO:0000256" key="3">
    <source>
        <dbReference type="ARBA" id="ARBA00023163"/>
    </source>
</evidence>
<dbReference type="GO" id="GO:0003677">
    <property type="term" value="F:DNA binding"/>
    <property type="evidence" value="ECO:0007669"/>
    <property type="project" value="UniProtKB-KW"/>
</dbReference>
<comment type="caution">
    <text evidence="6">The sequence shown here is derived from an EMBL/GenBank/DDBJ whole genome shotgun (WGS) entry which is preliminary data.</text>
</comment>
<keyword evidence="7" id="KW-1185">Reference proteome</keyword>
<name>A0AAW9RP02_9BACT</name>
<accession>A0AAW9RP02</accession>
<dbReference type="SUPFAM" id="SSF46785">
    <property type="entry name" value="Winged helix' DNA-binding domain"/>
    <property type="match status" value="1"/>
</dbReference>
<dbReference type="InterPro" id="IPR014757">
    <property type="entry name" value="Tscrpt_reg_IclR_C"/>
</dbReference>
<dbReference type="PROSITE" id="PS51077">
    <property type="entry name" value="HTH_ICLR"/>
    <property type="match status" value="1"/>
</dbReference>
<dbReference type="EMBL" id="JBDKWZ010000001">
    <property type="protein sequence ID" value="MEN7546642.1"/>
    <property type="molecule type" value="Genomic_DNA"/>
</dbReference>
<evidence type="ECO:0000256" key="2">
    <source>
        <dbReference type="ARBA" id="ARBA00023125"/>
    </source>
</evidence>
<dbReference type="GO" id="GO:0045892">
    <property type="term" value="P:negative regulation of DNA-templated transcription"/>
    <property type="evidence" value="ECO:0007669"/>
    <property type="project" value="TreeGrafter"/>
</dbReference>
<evidence type="ECO:0000313" key="6">
    <source>
        <dbReference type="EMBL" id="MEN7546642.1"/>
    </source>
</evidence>
<dbReference type="InterPro" id="IPR029016">
    <property type="entry name" value="GAF-like_dom_sf"/>
</dbReference>
<dbReference type="SMART" id="SM00346">
    <property type="entry name" value="HTH_ICLR"/>
    <property type="match status" value="1"/>
</dbReference>
<dbReference type="PANTHER" id="PTHR30136">
    <property type="entry name" value="HELIX-TURN-HELIX TRANSCRIPTIONAL REGULATOR, ICLR FAMILY"/>
    <property type="match status" value="1"/>
</dbReference>
<dbReference type="Pfam" id="PF01614">
    <property type="entry name" value="IclR_C"/>
    <property type="match status" value="1"/>
</dbReference>
<protein>
    <submittedName>
        <fullName evidence="6">IclR family transcriptional regulator C-terminal domain-containing protein</fullName>
    </submittedName>
</protein>
<dbReference type="Gene3D" id="1.10.10.10">
    <property type="entry name" value="Winged helix-like DNA-binding domain superfamily/Winged helix DNA-binding domain"/>
    <property type="match status" value="1"/>
</dbReference>
<dbReference type="Proteomes" id="UP001403385">
    <property type="component" value="Unassembled WGS sequence"/>
</dbReference>
<sequence length="248" mass="28503">MIQVVNRAMDILEYIARNNNQEPSLSVIANYLSLNHGTCANILKTLVNRNYVEQIGRKKGYRLGPMAYYLTGNYSYRNELLSAAKIPIEELTHSINEGAILAILKDNLRVIIHEVKANHELQVMNLVERNVYMTSTGRLLIAYLNDQERQFFVEKYGLPKREIWPEVEDTQDFFAQLDKIKREGMAFQTSASHVTGVSVPIWKNEKVIASLGVYLPEMRFSGELREIIIERLLQTSQIINSNLNTQQN</sequence>
<dbReference type="PROSITE" id="PS51078">
    <property type="entry name" value="ICLR_ED"/>
    <property type="match status" value="1"/>
</dbReference>
<evidence type="ECO:0000259" key="5">
    <source>
        <dbReference type="PROSITE" id="PS51078"/>
    </source>
</evidence>
<evidence type="ECO:0000256" key="1">
    <source>
        <dbReference type="ARBA" id="ARBA00023015"/>
    </source>
</evidence>
<dbReference type="Pfam" id="PF09339">
    <property type="entry name" value="HTH_IclR"/>
    <property type="match status" value="1"/>
</dbReference>
<dbReference type="PANTHER" id="PTHR30136:SF24">
    <property type="entry name" value="HTH-TYPE TRANSCRIPTIONAL REPRESSOR ALLR"/>
    <property type="match status" value="1"/>
</dbReference>
<dbReference type="AlphaFoldDB" id="A0AAW9RP02"/>
<feature type="domain" description="IclR-ED" evidence="5">
    <location>
        <begin position="66"/>
        <end position="245"/>
    </location>
</feature>
<keyword evidence="2" id="KW-0238">DNA-binding</keyword>
<dbReference type="InterPro" id="IPR005471">
    <property type="entry name" value="Tscrpt_reg_IclR_N"/>
</dbReference>